<name>A0A0L6UZA9_9BASI</name>
<keyword evidence="2" id="KW-1185">Reference proteome</keyword>
<dbReference type="VEuPathDB" id="FungiDB:VP01_32g6"/>
<organism evidence="1 2">
    <name type="scientific">Puccinia sorghi</name>
    <dbReference type="NCBI Taxonomy" id="27349"/>
    <lineage>
        <taxon>Eukaryota</taxon>
        <taxon>Fungi</taxon>
        <taxon>Dikarya</taxon>
        <taxon>Basidiomycota</taxon>
        <taxon>Pucciniomycotina</taxon>
        <taxon>Pucciniomycetes</taxon>
        <taxon>Pucciniales</taxon>
        <taxon>Pucciniaceae</taxon>
        <taxon>Puccinia</taxon>
    </lineage>
</organism>
<evidence type="ECO:0000313" key="1">
    <source>
        <dbReference type="EMBL" id="KNZ53225.1"/>
    </source>
</evidence>
<comment type="caution">
    <text evidence="1">The sequence shown here is derived from an EMBL/GenBank/DDBJ whole genome shotgun (WGS) entry which is preliminary data.</text>
</comment>
<protein>
    <submittedName>
        <fullName evidence="1">Uncharacterized protein</fullName>
    </submittedName>
</protein>
<gene>
    <name evidence="1" type="ORF">VP01_32g6</name>
</gene>
<sequence>MIILEYSNPKNLIKSNKSSRINPITLKSLLLSPAGLRGLQVPPMSASEASLKIYHPLVSSRSAPQSTSHQENFSPIISSALYGVIVPGNTLQSPFKLCLVILAQLLQAAEILVGLCRAHKTQLLVLDFPSFNLVEKRFLRLKYCIYLPSCYLWSNSLTASFPKQFTYTHRTPHFSYQTSLVACVKCGSDLNHTRFIKRMQNLTKNLNFDSQNVTFESSASATTFQDLTIKISWKYIDSHIYTIHTLNLFIRMFENIFFESLSAHFFCHNMGYHIYQTHNEKPVNYLKIKNFIKWILNGDGGRTKIFKNCGFLKTCKLHRMAISIFNVLYFMSLVVECRVKENVKQGIEWLQICRERHWILLRWTRLEEPHRVLVLSMMMEPTRTKCTSSFCRSIPHYKPISPDQMCPSINTILSATGGAQLILGTGRRNGKKASCHCFQKEISENLAAPIVSHKNEMTYLMNIDMRLRNECLIINFDKVLGPFRHSLKVHVCHRTCQSRNLAKNTYTTSMIKFVDFLRTQKHFTA</sequence>
<dbReference type="Proteomes" id="UP000037035">
    <property type="component" value="Unassembled WGS sequence"/>
</dbReference>
<proteinExistence type="predicted"/>
<accession>A0A0L6UZA9</accession>
<evidence type="ECO:0000313" key="2">
    <source>
        <dbReference type="Proteomes" id="UP000037035"/>
    </source>
</evidence>
<dbReference type="AlphaFoldDB" id="A0A0L6UZA9"/>
<reference evidence="1 2" key="1">
    <citation type="submission" date="2015-08" db="EMBL/GenBank/DDBJ databases">
        <title>Next Generation Sequencing and Analysis of the Genome of Puccinia sorghi L Schw, the Causal Agent of Maize Common Rust.</title>
        <authorList>
            <person name="Rochi L."/>
            <person name="Burguener G."/>
            <person name="Darino M."/>
            <person name="Turjanski A."/>
            <person name="Kreff E."/>
            <person name="Dieguez M.J."/>
            <person name="Sacco F."/>
        </authorList>
    </citation>
    <scope>NUCLEOTIDE SEQUENCE [LARGE SCALE GENOMIC DNA]</scope>
    <source>
        <strain evidence="1 2">RO10H11247</strain>
    </source>
</reference>
<dbReference type="EMBL" id="LAVV01008280">
    <property type="protein sequence ID" value="KNZ53225.1"/>
    <property type="molecule type" value="Genomic_DNA"/>
</dbReference>